<dbReference type="Pfam" id="PF08281">
    <property type="entry name" value="Sigma70_r4_2"/>
    <property type="match status" value="1"/>
</dbReference>
<evidence type="ECO:0000256" key="4">
    <source>
        <dbReference type="ARBA" id="ARBA00023163"/>
    </source>
</evidence>
<dbReference type="Gene3D" id="1.10.10.10">
    <property type="entry name" value="Winged helix-like DNA-binding domain superfamily/Winged helix DNA-binding domain"/>
    <property type="match status" value="1"/>
</dbReference>
<keyword evidence="3" id="KW-0731">Sigma factor</keyword>
<evidence type="ECO:0000259" key="6">
    <source>
        <dbReference type="Pfam" id="PF08281"/>
    </source>
</evidence>
<dbReference type="InterPro" id="IPR036388">
    <property type="entry name" value="WH-like_DNA-bd_sf"/>
</dbReference>
<dbReference type="Proteomes" id="UP000244450">
    <property type="component" value="Unassembled WGS sequence"/>
</dbReference>
<dbReference type="PANTHER" id="PTHR43133:SF46">
    <property type="entry name" value="RNA POLYMERASE SIGMA-70 FACTOR ECF SUBFAMILY"/>
    <property type="match status" value="1"/>
</dbReference>
<dbReference type="RefSeq" id="WP_108687155.1">
    <property type="nucleotide sequence ID" value="NZ_QCYK01000002.1"/>
</dbReference>
<dbReference type="NCBIfam" id="TIGR02937">
    <property type="entry name" value="sigma70-ECF"/>
    <property type="match status" value="1"/>
</dbReference>
<dbReference type="Gene3D" id="1.10.1740.10">
    <property type="match status" value="1"/>
</dbReference>
<gene>
    <name evidence="7" type="ORF">DCC81_13510</name>
</gene>
<dbReference type="InterPro" id="IPR039425">
    <property type="entry name" value="RNA_pol_sigma-70-like"/>
</dbReference>
<evidence type="ECO:0008006" key="9">
    <source>
        <dbReference type="Google" id="ProtNLM"/>
    </source>
</evidence>
<dbReference type="Pfam" id="PF04542">
    <property type="entry name" value="Sigma70_r2"/>
    <property type="match status" value="1"/>
</dbReference>
<accession>A0A2T7BGB1</accession>
<dbReference type="AlphaFoldDB" id="A0A2T7BGB1"/>
<dbReference type="SUPFAM" id="SSF88946">
    <property type="entry name" value="Sigma2 domain of RNA polymerase sigma factors"/>
    <property type="match status" value="1"/>
</dbReference>
<dbReference type="NCBIfam" id="TIGR02985">
    <property type="entry name" value="Sig70_bacteroi1"/>
    <property type="match status" value="1"/>
</dbReference>
<dbReference type="PANTHER" id="PTHR43133">
    <property type="entry name" value="RNA POLYMERASE ECF-TYPE SIGMA FACTO"/>
    <property type="match status" value="1"/>
</dbReference>
<dbReference type="CDD" id="cd06171">
    <property type="entry name" value="Sigma70_r4"/>
    <property type="match status" value="1"/>
</dbReference>
<keyword evidence="2" id="KW-0805">Transcription regulation</keyword>
<comment type="caution">
    <text evidence="7">The sequence shown here is derived from an EMBL/GenBank/DDBJ whole genome shotgun (WGS) entry which is preliminary data.</text>
</comment>
<keyword evidence="8" id="KW-1185">Reference proteome</keyword>
<dbReference type="InterPro" id="IPR013324">
    <property type="entry name" value="RNA_pol_sigma_r3/r4-like"/>
</dbReference>
<evidence type="ECO:0000259" key="5">
    <source>
        <dbReference type="Pfam" id="PF04542"/>
    </source>
</evidence>
<dbReference type="InterPro" id="IPR007627">
    <property type="entry name" value="RNA_pol_sigma70_r2"/>
</dbReference>
<evidence type="ECO:0000256" key="1">
    <source>
        <dbReference type="ARBA" id="ARBA00010641"/>
    </source>
</evidence>
<dbReference type="InterPro" id="IPR013325">
    <property type="entry name" value="RNA_pol_sigma_r2"/>
</dbReference>
<comment type="similarity">
    <text evidence="1">Belongs to the sigma-70 factor family. ECF subfamily.</text>
</comment>
<dbReference type="GO" id="GO:0006352">
    <property type="term" value="P:DNA-templated transcription initiation"/>
    <property type="evidence" value="ECO:0007669"/>
    <property type="project" value="InterPro"/>
</dbReference>
<evidence type="ECO:0000313" key="7">
    <source>
        <dbReference type="EMBL" id="PUZ25317.1"/>
    </source>
</evidence>
<dbReference type="InterPro" id="IPR013249">
    <property type="entry name" value="RNA_pol_sigma70_r4_t2"/>
</dbReference>
<proteinExistence type="inferred from homology"/>
<feature type="domain" description="RNA polymerase sigma-70 region 2" evidence="5">
    <location>
        <begin position="23"/>
        <end position="90"/>
    </location>
</feature>
<dbReference type="GO" id="GO:0003677">
    <property type="term" value="F:DNA binding"/>
    <property type="evidence" value="ECO:0007669"/>
    <property type="project" value="InterPro"/>
</dbReference>
<dbReference type="OrthoDB" id="711087at2"/>
<dbReference type="InterPro" id="IPR014327">
    <property type="entry name" value="RNA_pol_sigma70_bacteroid"/>
</dbReference>
<dbReference type="SUPFAM" id="SSF88659">
    <property type="entry name" value="Sigma3 and sigma4 domains of RNA polymerase sigma factors"/>
    <property type="match status" value="1"/>
</dbReference>
<feature type="domain" description="RNA polymerase sigma factor 70 region 4 type 2" evidence="6">
    <location>
        <begin position="122"/>
        <end position="174"/>
    </location>
</feature>
<organism evidence="7 8">
    <name type="scientific">Chitinophaga parva</name>
    <dbReference type="NCBI Taxonomy" id="2169414"/>
    <lineage>
        <taxon>Bacteria</taxon>
        <taxon>Pseudomonadati</taxon>
        <taxon>Bacteroidota</taxon>
        <taxon>Chitinophagia</taxon>
        <taxon>Chitinophagales</taxon>
        <taxon>Chitinophagaceae</taxon>
        <taxon>Chitinophaga</taxon>
    </lineage>
</organism>
<sequence>MPFIEQSYFRAIQEGDEKAFEALFTKHYESLVQFSASFIPDMKEDARDIVVDVFAYLWLNRSRFTIKRSLSAYLYSAVRNKTIDNLRKQNLAPVILCGGFDDLPLAGTEIADRNLYYKETDRQIATLIELLPTQARLIFRMNRDEGLSYEEIASVLEISVNTVKTQMYRALRFLKKQYTASHP</sequence>
<keyword evidence="4" id="KW-0804">Transcription</keyword>
<reference evidence="7 8" key="1">
    <citation type="submission" date="2018-04" db="EMBL/GenBank/DDBJ databases">
        <title>Chitinophaga fuyangensis sp. nov., isolated from soil in a chemical factory.</title>
        <authorList>
            <person name="Chen K."/>
        </authorList>
    </citation>
    <scope>NUCLEOTIDE SEQUENCE [LARGE SCALE GENOMIC DNA]</scope>
    <source>
        <strain evidence="7 8">LY-1</strain>
    </source>
</reference>
<protein>
    <recommendedName>
        <fullName evidence="9">RNA polymerase sigma-70 factor</fullName>
    </recommendedName>
</protein>
<evidence type="ECO:0000256" key="2">
    <source>
        <dbReference type="ARBA" id="ARBA00023015"/>
    </source>
</evidence>
<evidence type="ECO:0000256" key="3">
    <source>
        <dbReference type="ARBA" id="ARBA00023082"/>
    </source>
</evidence>
<dbReference type="InterPro" id="IPR014284">
    <property type="entry name" value="RNA_pol_sigma-70_dom"/>
</dbReference>
<name>A0A2T7BGB1_9BACT</name>
<evidence type="ECO:0000313" key="8">
    <source>
        <dbReference type="Proteomes" id="UP000244450"/>
    </source>
</evidence>
<dbReference type="GO" id="GO:0016987">
    <property type="term" value="F:sigma factor activity"/>
    <property type="evidence" value="ECO:0007669"/>
    <property type="project" value="UniProtKB-KW"/>
</dbReference>
<dbReference type="EMBL" id="QCYK01000002">
    <property type="protein sequence ID" value="PUZ25317.1"/>
    <property type="molecule type" value="Genomic_DNA"/>
</dbReference>